<proteinExistence type="inferred from homology"/>
<dbReference type="InterPro" id="IPR007387">
    <property type="entry name" value="TRAP_DctQ"/>
</dbReference>
<keyword evidence="4 9" id="KW-0997">Cell inner membrane</keyword>
<feature type="transmembrane region" description="Helical" evidence="9">
    <location>
        <begin position="20"/>
        <end position="44"/>
    </location>
</feature>
<keyword evidence="3" id="KW-1003">Cell membrane</keyword>
<accession>W1N6R3</accession>
<dbReference type="GO" id="GO:0015740">
    <property type="term" value="P:C4-dicarboxylate transport"/>
    <property type="evidence" value="ECO:0007669"/>
    <property type="project" value="TreeGrafter"/>
</dbReference>
<sequence>MPLIPSHLIPTGLIHHIRRLSIGLAGALLAIDLTAMLYGVFMRYIAGGAPIWTDELARFLIIGCVMLAMGTVWVEGRHMRVALIERLLPQSLLTLLLWYQWLLTLVLAVGGAWFSYHYAQSVAMFTSQGLGISRSIPVMSVPIGFSLLALMVICHGPRALPTLEESAVEANTGSTDRNVAEDDRP</sequence>
<keyword evidence="5 9" id="KW-0812">Transmembrane</keyword>
<evidence type="ECO:0000256" key="7">
    <source>
        <dbReference type="ARBA" id="ARBA00023136"/>
    </source>
</evidence>
<organism evidence="11 12">
    <name type="scientific">Halomonas huangheensis</name>
    <dbReference type="NCBI Taxonomy" id="1178482"/>
    <lineage>
        <taxon>Bacteria</taxon>
        <taxon>Pseudomonadati</taxon>
        <taxon>Pseudomonadota</taxon>
        <taxon>Gammaproteobacteria</taxon>
        <taxon>Oceanospirillales</taxon>
        <taxon>Halomonadaceae</taxon>
        <taxon>Halomonas</taxon>
    </lineage>
</organism>
<evidence type="ECO:0000313" key="12">
    <source>
        <dbReference type="Proteomes" id="UP000019113"/>
    </source>
</evidence>
<keyword evidence="6 9" id="KW-1133">Transmembrane helix</keyword>
<evidence type="ECO:0000256" key="5">
    <source>
        <dbReference type="ARBA" id="ARBA00022692"/>
    </source>
</evidence>
<evidence type="ECO:0000256" key="3">
    <source>
        <dbReference type="ARBA" id="ARBA00022475"/>
    </source>
</evidence>
<dbReference type="RefSeq" id="WP_021819130.1">
    <property type="nucleotide sequence ID" value="NZ_AVBC01000033.1"/>
</dbReference>
<evidence type="ECO:0000256" key="6">
    <source>
        <dbReference type="ARBA" id="ARBA00022989"/>
    </source>
</evidence>
<dbReference type="PANTHER" id="PTHR35011">
    <property type="entry name" value="2,3-DIKETO-L-GULONATE TRAP TRANSPORTER SMALL PERMEASE PROTEIN YIAM"/>
    <property type="match status" value="1"/>
</dbReference>
<dbReference type="AlphaFoldDB" id="W1N6R3"/>
<keyword evidence="7 9" id="KW-0472">Membrane</keyword>
<dbReference type="GO" id="GO:0022857">
    <property type="term" value="F:transmembrane transporter activity"/>
    <property type="evidence" value="ECO:0007669"/>
    <property type="project" value="UniProtKB-UniRule"/>
</dbReference>
<feature type="transmembrane region" description="Helical" evidence="9">
    <location>
        <begin position="56"/>
        <end position="74"/>
    </location>
</feature>
<dbReference type="Proteomes" id="UP000019113">
    <property type="component" value="Unassembled WGS sequence"/>
</dbReference>
<dbReference type="KEGG" id="hhu:AR456_01050"/>
<evidence type="ECO:0000259" key="10">
    <source>
        <dbReference type="Pfam" id="PF04290"/>
    </source>
</evidence>
<gene>
    <name evidence="11" type="ORF">BJB45_15030</name>
</gene>
<evidence type="ECO:0000256" key="8">
    <source>
        <dbReference type="ARBA" id="ARBA00038436"/>
    </source>
</evidence>
<comment type="subcellular location">
    <subcellularLocation>
        <location evidence="1 9">Cell inner membrane</location>
        <topology evidence="1 9">Multi-pass membrane protein</topology>
    </subcellularLocation>
</comment>
<comment type="subunit">
    <text evidence="9">The complex comprises the extracytoplasmic solute receptor protein and the two transmembrane proteins.</text>
</comment>
<evidence type="ECO:0000256" key="2">
    <source>
        <dbReference type="ARBA" id="ARBA00022448"/>
    </source>
</evidence>
<evidence type="ECO:0000256" key="9">
    <source>
        <dbReference type="RuleBase" id="RU369079"/>
    </source>
</evidence>
<dbReference type="InterPro" id="IPR055348">
    <property type="entry name" value="DctQ"/>
</dbReference>
<dbReference type="GO" id="GO:0005886">
    <property type="term" value="C:plasma membrane"/>
    <property type="evidence" value="ECO:0007669"/>
    <property type="project" value="UniProtKB-SubCell"/>
</dbReference>
<feature type="transmembrane region" description="Helical" evidence="9">
    <location>
        <begin position="136"/>
        <end position="154"/>
    </location>
</feature>
<comment type="function">
    <text evidence="9">Part of the tripartite ATP-independent periplasmic (TRAP) transport system.</text>
</comment>
<dbReference type="STRING" id="1178482.AR456_01050"/>
<name>W1N6R3_9GAMM</name>
<dbReference type="OrthoDB" id="4964541at2"/>
<dbReference type="Pfam" id="PF04290">
    <property type="entry name" value="DctQ"/>
    <property type="match status" value="1"/>
</dbReference>
<keyword evidence="2 9" id="KW-0813">Transport</keyword>
<dbReference type="PATRIC" id="fig|1178482.3.peg.2179"/>
<evidence type="ECO:0000256" key="1">
    <source>
        <dbReference type="ARBA" id="ARBA00004429"/>
    </source>
</evidence>
<comment type="similarity">
    <text evidence="8 9">Belongs to the TRAP transporter small permease family.</text>
</comment>
<feature type="domain" description="Tripartite ATP-independent periplasmic transporters DctQ component" evidence="10">
    <location>
        <begin position="35"/>
        <end position="155"/>
    </location>
</feature>
<dbReference type="PANTHER" id="PTHR35011:SF10">
    <property type="entry name" value="TRAP TRANSPORTER SMALL PERMEASE PROTEIN"/>
    <property type="match status" value="1"/>
</dbReference>
<dbReference type="EMBL" id="AVBC01000033">
    <property type="protein sequence ID" value="ERL51213.1"/>
    <property type="molecule type" value="Genomic_DNA"/>
</dbReference>
<comment type="caution">
    <text evidence="11">The sequence shown here is derived from an EMBL/GenBank/DDBJ whole genome shotgun (WGS) entry which is preliminary data.</text>
</comment>
<dbReference type="eggNOG" id="COG3090">
    <property type="taxonomic scope" value="Bacteria"/>
</dbReference>
<evidence type="ECO:0000313" key="11">
    <source>
        <dbReference type="EMBL" id="ERL51213.1"/>
    </source>
</evidence>
<reference evidence="11 12" key="1">
    <citation type="submission" date="2013-08" db="EMBL/GenBank/DDBJ databases">
        <title>draft genome of Halomonas huanghegensis, strain BJGMM-B45T.</title>
        <authorList>
            <person name="Miao C."/>
            <person name="Wan Y."/>
            <person name="Jin W."/>
        </authorList>
    </citation>
    <scope>NUCLEOTIDE SEQUENCE [LARGE SCALE GENOMIC DNA]</scope>
    <source>
        <strain evidence="11 12">BJGMM-B45</strain>
    </source>
</reference>
<evidence type="ECO:0000256" key="4">
    <source>
        <dbReference type="ARBA" id="ARBA00022519"/>
    </source>
</evidence>
<feature type="transmembrane region" description="Helical" evidence="9">
    <location>
        <begin position="95"/>
        <end position="116"/>
    </location>
</feature>
<protein>
    <recommendedName>
        <fullName evidence="9">TRAP transporter small permease protein</fullName>
    </recommendedName>
</protein>
<keyword evidence="12" id="KW-1185">Reference proteome</keyword>